<keyword evidence="6" id="KW-1278">Translocase</keyword>
<dbReference type="GO" id="GO:0005886">
    <property type="term" value="C:plasma membrane"/>
    <property type="evidence" value="ECO:0007669"/>
    <property type="project" value="UniProtKB-SubCell"/>
</dbReference>
<dbReference type="EMBL" id="JACHNU010000011">
    <property type="protein sequence ID" value="MBB4665112.1"/>
    <property type="molecule type" value="Genomic_DNA"/>
</dbReference>
<dbReference type="InterPro" id="IPR003439">
    <property type="entry name" value="ABC_transporter-like_ATP-bd"/>
</dbReference>
<dbReference type="Proteomes" id="UP000585272">
    <property type="component" value="Unassembled WGS sequence"/>
</dbReference>
<dbReference type="GO" id="GO:0016887">
    <property type="term" value="F:ATP hydrolysis activity"/>
    <property type="evidence" value="ECO:0007669"/>
    <property type="project" value="InterPro"/>
</dbReference>
<dbReference type="PANTHER" id="PTHR42711">
    <property type="entry name" value="ABC TRANSPORTER ATP-BINDING PROTEIN"/>
    <property type="match status" value="1"/>
</dbReference>
<evidence type="ECO:0000256" key="1">
    <source>
        <dbReference type="ARBA" id="ARBA00004202"/>
    </source>
</evidence>
<dbReference type="CDD" id="cd03230">
    <property type="entry name" value="ABC_DR_subfamily_A"/>
    <property type="match status" value="1"/>
</dbReference>
<evidence type="ECO:0000256" key="7">
    <source>
        <dbReference type="ARBA" id="ARBA00023136"/>
    </source>
</evidence>
<protein>
    <submittedName>
        <fullName evidence="10">ABC-2 type transport system ATP-binding protein</fullName>
    </submittedName>
</protein>
<evidence type="ECO:0000256" key="3">
    <source>
        <dbReference type="ARBA" id="ARBA00022475"/>
    </source>
</evidence>
<name>A0A840IJB3_9ACTN</name>
<dbReference type="PROSITE" id="PS50893">
    <property type="entry name" value="ABC_TRANSPORTER_2"/>
    <property type="match status" value="1"/>
</dbReference>
<evidence type="ECO:0000259" key="9">
    <source>
        <dbReference type="PROSITE" id="PS50893"/>
    </source>
</evidence>
<dbReference type="InterPro" id="IPR050763">
    <property type="entry name" value="ABC_transporter_ATP-binding"/>
</dbReference>
<keyword evidence="2" id="KW-0813">Transport</keyword>
<evidence type="ECO:0000256" key="4">
    <source>
        <dbReference type="ARBA" id="ARBA00022741"/>
    </source>
</evidence>
<dbReference type="PROSITE" id="PS00211">
    <property type="entry name" value="ABC_TRANSPORTER_1"/>
    <property type="match status" value="1"/>
</dbReference>
<reference evidence="10 11" key="1">
    <citation type="submission" date="2020-08" db="EMBL/GenBank/DDBJ databases">
        <title>Genomic Encyclopedia of Archaeal and Bacterial Type Strains, Phase II (KMG-II): from individual species to whole genera.</title>
        <authorList>
            <person name="Goeker M."/>
        </authorList>
    </citation>
    <scope>NUCLEOTIDE SEQUENCE [LARGE SCALE GENOMIC DNA]</scope>
    <source>
        <strain evidence="10 11">DSM 23288</strain>
    </source>
</reference>
<dbReference type="FunFam" id="3.40.50.300:FF:000589">
    <property type="entry name" value="ABC transporter, ATP-binding subunit"/>
    <property type="match status" value="1"/>
</dbReference>
<keyword evidence="5 10" id="KW-0067">ATP-binding</keyword>
<keyword evidence="3" id="KW-1003">Cell membrane</keyword>
<keyword evidence="8" id="KW-0046">Antibiotic resistance</keyword>
<evidence type="ECO:0000313" key="10">
    <source>
        <dbReference type="EMBL" id="MBB4665112.1"/>
    </source>
</evidence>
<keyword evidence="4" id="KW-0547">Nucleotide-binding</keyword>
<feature type="domain" description="ABC transporter" evidence="9">
    <location>
        <begin position="4"/>
        <end position="229"/>
    </location>
</feature>
<comment type="subcellular location">
    <subcellularLocation>
        <location evidence="1">Cell membrane</location>
        <topology evidence="1">Peripheral membrane protein</topology>
    </subcellularLocation>
</comment>
<dbReference type="Gene3D" id="3.40.50.300">
    <property type="entry name" value="P-loop containing nucleotide triphosphate hydrolases"/>
    <property type="match status" value="1"/>
</dbReference>
<evidence type="ECO:0000256" key="6">
    <source>
        <dbReference type="ARBA" id="ARBA00022967"/>
    </source>
</evidence>
<evidence type="ECO:0000256" key="2">
    <source>
        <dbReference type="ARBA" id="ARBA00022448"/>
    </source>
</evidence>
<dbReference type="InterPro" id="IPR003593">
    <property type="entry name" value="AAA+_ATPase"/>
</dbReference>
<keyword evidence="7" id="KW-0472">Membrane</keyword>
<evidence type="ECO:0000256" key="5">
    <source>
        <dbReference type="ARBA" id="ARBA00022840"/>
    </source>
</evidence>
<sequence>MTVIDVRRLRKSYGDVRAVRDVSFAVERGEIFGILGRNGAGKTTTVECVAGLARRDGGAISVLGRDPQDGDPALRERVGVQLQSGALPDKLRVGEAIDLFASFYRAPADRVELLDLLGLADVRDRPFDALSGGQRQRLSIALALVGRPEVAILDELTTGLDPAARRATWELIGEIRARGVTIVLVTHFMEEAERLCDRVALIDGGRVVAVDTPAGLTARAAREQRIRFRPDRPVDPALLRALAPVSSVEALGGGELVLGGGDGLLFALVTTLAEMGVEPLELRLEQASLEDAFLALTADGPPASAAAEAGAPSRAEAVA</sequence>
<accession>A0A840IJB3</accession>
<dbReference type="SMART" id="SM00382">
    <property type="entry name" value="AAA"/>
    <property type="match status" value="1"/>
</dbReference>
<gene>
    <name evidence="10" type="ORF">BDZ31_004733</name>
</gene>
<dbReference type="GO" id="GO:0005524">
    <property type="term" value="F:ATP binding"/>
    <property type="evidence" value="ECO:0007669"/>
    <property type="project" value="UniProtKB-KW"/>
</dbReference>
<dbReference type="InterPro" id="IPR017871">
    <property type="entry name" value="ABC_transporter-like_CS"/>
</dbReference>
<dbReference type="GO" id="GO:0046677">
    <property type="term" value="P:response to antibiotic"/>
    <property type="evidence" value="ECO:0007669"/>
    <property type="project" value="UniProtKB-KW"/>
</dbReference>
<organism evidence="10 11">
    <name type="scientific">Conexibacter arvalis</name>
    <dbReference type="NCBI Taxonomy" id="912552"/>
    <lineage>
        <taxon>Bacteria</taxon>
        <taxon>Bacillati</taxon>
        <taxon>Actinomycetota</taxon>
        <taxon>Thermoleophilia</taxon>
        <taxon>Solirubrobacterales</taxon>
        <taxon>Conexibacteraceae</taxon>
        <taxon>Conexibacter</taxon>
    </lineage>
</organism>
<dbReference type="PANTHER" id="PTHR42711:SF16">
    <property type="entry name" value="ABC TRANSPORTER ATP-BINDING PROTEIN"/>
    <property type="match status" value="1"/>
</dbReference>
<dbReference type="RefSeq" id="WP_183345750.1">
    <property type="nucleotide sequence ID" value="NZ_JACHNU010000011.1"/>
</dbReference>
<dbReference type="InterPro" id="IPR027417">
    <property type="entry name" value="P-loop_NTPase"/>
</dbReference>
<evidence type="ECO:0000256" key="8">
    <source>
        <dbReference type="ARBA" id="ARBA00023251"/>
    </source>
</evidence>
<proteinExistence type="predicted"/>
<keyword evidence="11" id="KW-1185">Reference proteome</keyword>
<dbReference type="AlphaFoldDB" id="A0A840IJB3"/>
<dbReference type="SUPFAM" id="SSF52540">
    <property type="entry name" value="P-loop containing nucleoside triphosphate hydrolases"/>
    <property type="match status" value="1"/>
</dbReference>
<dbReference type="Pfam" id="PF00005">
    <property type="entry name" value="ABC_tran"/>
    <property type="match status" value="1"/>
</dbReference>
<comment type="caution">
    <text evidence="10">The sequence shown here is derived from an EMBL/GenBank/DDBJ whole genome shotgun (WGS) entry which is preliminary data.</text>
</comment>
<evidence type="ECO:0000313" key="11">
    <source>
        <dbReference type="Proteomes" id="UP000585272"/>
    </source>
</evidence>